<comment type="caution">
    <text evidence="2">The sequence shown here is derived from an EMBL/GenBank/DDBJ whole genome shotgun (WGS) entry which is preliminary data.</text>
</comment>
<evidence type="ECO:0000313" key="3">
    <source>
        <dbReference type="Proteomes" id="UP000274515"/>
    </source>
</evidence>
<keyword evidence="2" id="KW-0255">Endonuclease</keyword>
<dbReference type="EMBL" id="RSAA01000009">
    <property type="protein sequence ID" value="RRO17316.1"/>
    <property type="molecule type" value="Genomic_DNA"/>
</dbReference>
<dbReference type="AlphaFoldDB" id="A0A3R8P180"/>
<feature type="domain" description="Putative restriction endonuclease" evidence="1">
    <location>
        <begin position="12"/>
        <end position="117"/>
    </location>
</feature>
<gene>
    <name evidence="2" type="ORF">EIL87_10995</name>
</gene>
<proteinExistence type="predicted"/>
<dbReference type="InterPro" id="IPR012296">
    <property type="entry name" value="Nuclease_put_TT1808"/>
</dbReference>
<dbReference type="SUPFAM" id="SSF52980">
    <property type="entry name" value="Restriction endonuclease-like"/>
    <property type="match status" value="1"/>
</dbReference>
<protein>
    <submittedName>
        <fullName evidence="2">Uma2 family endonuclease</fullName>
    </submittedName>
</protein>
<dbReference type="OrthoDB" id="3615205at2"/>
<dbReference type="Proteomes" id="UP000274515">
    <property type="component" value="Unassembled WGS sequence"/>
</dbReference>
<evidence type="ECO:0000313" key="2">
    <source>
        <dbReference type="EMBL" id="RRO17316.1"/>
    </source>
</evidence>
<name>A0A3R8P180_9PSEU</name>
<dbReference type="Pfam" id="PF05685">
    <property type="entry name" value="Uma2"/>
    <property type="match status" value="1"/>
</dbReference>
<dbReference type="InterPro" id="IPR008538">
    <property type="entry name" value="Uma2"/>
</dbReference>
<sequence length="125" mass="14086">MRTWRKLSPPSTAWRVEVVEESITMTPPPETAHHAIVDHVQRALERVFPEARGALHATSVAIPARRSVRVPDIAVLRFDEPPSDDEPVPAERALLVAEVTSERNGQVDRRQKQWAYAPTESRCTC</sequence>
<dbReference type="Gene3D" id="3.90.1570.10">
    <property type="entry name" value="tt1808, chain A"/>
    <property type="match status" value="1"/>
</dbReference>
<evidence type="ECO:0000259" key="1">
    <source>
        <dbReference type="Pfam" id="PF05685"/>
    </source>
</evidence>
<keyword evidence="2" id="KW-0540">Nuclease</keyword>
<dbReference type="GO" id="GO:0004519">
    <property type="term" value="F:endonuclease activity"/>
    <property type="evidence" value="ECO:0007669"/>
    <property type="project" value="UniProtKB-KW"/>
</dbReference>
<accession>A0A3R8P180</accession>
<keyword evidence="3" id="KW-1185">Reference proteome</keyword>
<dbReference type="RefSeq" id="WP_125090131.1">
    <property type="nucleotide sequence ID" value="NZ_RSAA01000009.1"/>
</dbReference>
<dbReference type="CDD" id="cd06260">
    <property type="entry name" value="DUF820-like"/>
    <property type="match status" value="1"/>
</dbReference>
<reference evidence="2 3" key="1">
    <citation type="submission" date="2018-11" db="EMBL/GenBank/DDBJ databases">
        <title>Saccharopolyspora rhizosphaerae sp. nov., an actinomycete isolated from rhizosphere soil in Thailand.</title>
        <authorList>
            <person name="Intra B."/>
            <person name="Euanorasetr J."/>
            <person name="Take A."/>
            <person name="Inahashi Y."/>
            <person name="Mori M."/>
            <person name="Panbangred W."/>
            <person name="Matsumoto A."/>
        </authorList>
    </citation>
    <scope>NUCLEOTIDE SEQUENCE [LARGE SCALE GENOMIC DNA]</scope>
    <source>
        <strain evidence="2 3">H219</strain>
    </source>
</reference>
<dbReference type="InterPro" id="IPR011335">
    <property type="entry name" value="Restrct_endonuc-II-like"/>
</dbReference>
<organism evidence="2 3">
    <name type="scientific">Saccharopolyspora rhizosphaerae</name>
    <dbReference type="NCBI Taxonomy" id="2492662"/>
    <lineage>
        <taxon>Bacteria</taxon>
        <taxon>Bacillati</taxon>
        <taxon>Actinomycetota</taxon>
        <taxon>Actinomycetes</taxon>
        <taxon>Pseudonocardiales</taxon>
        <taxon>Pseudonocardiaceae</taxon>
        <taxon>Saccharopolyspora</taxon>
    </lineage>
</organism>
<keyword evidence="2" id="KW-0378">Hydrolase</keyword>